<feature type="region of interest" description="Disordered" evidence="5">
    <location>
        <begin position="170"/>
        <end position="218"/>
    </location>
</feature>
<dbReference type="Pfam" id="PF06839">
    <property type="entry name" value="Zn_ribbon_GRF"/>
    <property type="match status" value="1"/>
</dbReference>
<evidence type="ECO:0000313" key="7">
    <source>
        <dbReference type="EMBL" id="POY74031.1"/>
    </source>
</evidence>
<feature type="region of interest" description="Disordered" evidence="5">
    <location>
        <begin position="232"/>
        <end position="264"/>
    </location>
</feature>
<evidence type="ECO:0000256" key="3">
    <source>
        <dbReference type="ARBA" id="ARBA00022833"/>
    </source>
</evidence>
<dbReference type="AlphaFoldDB" id="A0A2S5BBC6"/>
<keyword evidence="2 4" id="KW-0863">Zinc-finger</keyword>
<evidence type="ECO:0000313" key="8">
    <source>
        <dbReference type="Proteomes" id="UP000237144"/>
    </source>
</evidence>
<feature type="compositionally biased region" description="Polar residues" evidence="5">
    <location>
        <begin position="172"/>
        <end position="181"/>
    </location>
</feature>
<reference evidence="7 8" key="1">
    <citation type="journal article" date="2018" name="Front. Microbiol.">
        <title>Prospects for Fungal Bioremediation of Acidic Radioactive Waste Sites: Characterization and Genome Sequence of Rhodotorula taiwanensis MD1149.</title>
        <authorList>
            <person name="Tkavc R."/>
            <person name="Matrosova V.Y."/>
            <person name="Grichenko O.E."/>
            <person name="Gostincar C."/>
            <person name="Volpe R.P."/>
            <person name="Klimenkova P."/>
            <person name="Gaidamakova E.K."/>
            <person name="Zhou C.E."/>
            <person name="Stewart B.J."/>
            <person name="Lyman M.G."/>
            <person name="Malfatti S.A."/>
            <person name="Rubinfeld B."/>
            <person name="Courtot M."/>
            <person name="Singh J."/>
            <person name="Dalgard C.L."/>
            <person name="Hamilton T."/>
            <person name="Frey K.G."/>
            <person name="Gunde-Cimerman N."/>
            <person name="Dugan L."/>
            <person name="Daly M.J."/>
        </authorList>
    </citation>
    <scope>NUCLEOTIDE SEQUENCE [LARGE SCALE GENOMIC DNA]</scope>
    <source>
        <strain evidence="7 8">MD1149</strain>
    </source>
</reference>
<keyword evidence="3" id="KW-0862">Zinc</keyword>
<dbReference type="OrthoDB" id="2530306at2759"/>
<dbReference type="Proteomes" id="UP000237144">
    <property type="component" value="Unassembled WGS sequence"/>
</dbReference>
<evidence type="ECO:0000259" key="6">
    <source>
        <dbReference type="PROSITE" id="PS51999"/>
    </source>
</evidence>
<evidence type="ECO:0000256" key="2">
    <source>
        <dbReference type="ARBA" id="ARBA00022771"/>
    </source>
</evidence>
<feature type="compositionally biased region" description="Low complexity" evidence="5">
    <location>
        <begin position="191"/>
        <end position="210"/>
    </location>
</feature>
<dbReference type="InterPro" id="IPR010666">
    <property type="entry name" value="Znf_GRF"/>
</dbReference>
<dbReference type="GO" id="GO:0008270">
    <property type="term" value="F:zinc ion binding"/>
    <property type="evidence" value="ECO:0007669"/>
    <property type="project" value="UniProtKB-KW"/>
</dbReference>
<feature type="domain" description="GRF-type" evidence="6">
    <location>
        <begin position="31"/>
        <end position="77"/>
    </location>
</feature>
<dbReference type="PROSITE" id="PS51999">
    <property type="entry name" value="ZF_GRF"/>
    <property type="match status" value="1"/>
</dbReference>
<keyword evidence="8" id="KW-1185">Reference proteome</keyword>
<proteinExistence type="predicted"/>
<gene>
    <name evidence="7" type="ORF">BMF94_2843</name>
</gene>
<dbReference type="EMBL" id="PJQD01000029">
    <property type="protein sequence ID" value="POY74031.1"/>
    <property type="molecule type" value="Genomic_DNA"/>
</dbReference>
<name>A0A2S5BBC6_9BASI</name>
<evidence type="ECO:0000256" key="4">
    <source>
        <dbReference type="PROSITE-ProRule" id="PRU01343"/>
    </source>
</evidence>
<keyword evidence="1" id="KW-0479">Metal-binding</keyword>
<comment type="caution">
    <text evidence="7">The sequence shown here is derived from an EMBL/GenBank/DDBJ whole genome shotgun (WGS) entry which is preliminary data.</text>
</comment>
<sequence length="264" mass="29907">MPRSLTGRSPTQRQNKYEKSGCFGPGGVIYCYCNTNPRIETRLRTCQTNKSGNRGRKFFSCTNEDEYCSFFLWVDQLENYRYPYGHGGGYVAGEYGDPECCGFEDDEDAFGHADTFGDWTPGSDILARQPYVNLNKKTLYGRSPWRRKRERELDDERDCCGGDDDDYEAYAPSSSWQSRTPSPKKKQKVVTPRPSRTAARASPSPTPAAAAERDSDDKIALMQTQLEKLRREVSALKSQGSPKKKEKSTPSKTKVKKEIILEDD</sequence>
<evidence type="ECO:0000256" key="5">
    <source>
        <dbReference type="SAM" id="MobiDB-lite"/>
    </source>
</evidence>
<accession>A0A2S5BBC6</accession>
<organism evidence="7 8">
    <name type="scientific">Rhodotorula taiwanensis</name>
    <dbReference type="NCBI Taxonomy" id="741276"/>
    <lineage>
        <taxon>Eukaryota</taxon>
        <taxon>Fungi</taxon>
        <taxon>Dikarya</taxon>
        <taxon>Basidiomycota</taxon>
        <taxon>Pucciniomycotina</taxon>
        <taxon>Microbotryomycetes</taxon>
        <taxon>Sporidiobolales</taxon>
        <taxon>Sporidiobolaceae</taxon>
        <taxon>Rhodotorula</taxon>
    </lineage>
</organism>
<evidence type="ECO:0000256" key="1">
    <source>
        <dbReference type="ARBA" id="ARBA00022723"/>
    </source>
</evidence>
<protein>
    <recommendedName>
        <fullName evidence="6">GRF-type domain-containing protein</fullName>
    </recommendedName>
</protein>